<sequence>MKRLSIQIIALIASVLFQQTLKAQDYQISFTGSGVSTSVESVLVENITQGTSLTLTGQDILNLKGLATAISTNEFSNGELKVYPNPVKDNGNIEFIAKANGICTIDIYSISGKKVISGQYNLNKGTHLFQFGGLSTGIYTLSIKADGYFYTAKLISKGTDNGGTQLTYSGYQEERTSLKSGLNTNMIQMEYNDGDRLIITASSGIYSTLKSIVPTASTTEDFEFHACTDFNGNNYKVVQIGDKWWMAENLRASKFNDGTAINKSADGIAWFSNSWFMSFFTYYDGNQSAAIAANHGALYNGFVATGENHSQGTGGNVCPTGWHVSSDGDWKLLEDHIGMASDELNLLDAARGTQSYQLKSEDGWVDHPDNNITGFYALPAGEFNATEYFKFLGKGNNAYFWTSTKGGNIYDGKNIYRSINKKTGAIYRGKNKDYHGFSIRCVKD</sequence>
<feature type="domain" description="Secretion system C-terminal sorting" evidence="2">
    <location>
        <begin position="82"/>
        <end position="155"/>
    </location>
</feature>
<evidence type="ECO:0000259" key="1">
    <source>
        <dbReference type="Pfam" id="PF09603"/>
    </source>
</evidence>
<comment type="caution">
    <text evidence="3">The sequence shown here is derived from an EMBL/GenBank/DDBJ whole genome shotgun (WGS) entry which is preliminary data.</text>
</comment>
<dbReference type="Pfam" id="PF18962">
    <property type="entry name" value="Por_Secre_tail"/>
    <property type="match status" value="1"/>
</dbReference>
<dbReference type="Proteomes" id="UP000605676">
    <property type="component" value="Unassembled WGS sequence"/>
</dbReference>
<dbReference type="InterPro" id="IPR026444">
    <property type="entry name" value="Secre_tail"/>
</dbReference>
<gene>
    <name evidence="3" type="ORF">JIV24_19355</name>
</gene>
<accession>A0ABS1HPA2</accession>
<name>A0ABS1HPA2_9BACT</name>
<dbReference type="EMBL" id="JAENRR010000073">
    <property type="protein sequence ID" value="MBK3519513.1"/>
    <property type="molecule type" value="Genomic_DNA"/>
</dbReference>
<organism evidence="3 4">
    <name type="scientific">Carboxylicivirga marina</name>
    <dbReference type="NCBI Taxonomy" id="2800988"/>
    <lineage>
        <taxon>Bacteria</taxon>
        <taxon>Pseudomonadati</taxon>
        <taxon>Bacteroidota</taxon>
        <taxon>Bacteroidia</taxon>
        <taxon>Marinilabiliales</taxon>
        <taxon>Marinilabiliaceae</taxon>
        <taxon>Carboxylicivirga</taxon>
    </lineage>
</organism>
<dbReference type="RefSeq" id="WP_200466732.1">
    <property type="nucleotide sequence ID" value="NZ_JAENRR010000073.1"/>
</dbReference>
<dbReference type="InterPro" id="IPR011871">
    <property type="entry name" value="Fib_succ_major"/>
</dbReference>
<dbReference type="NCBIfam" id="TIGR02145">
    <property type="entry name" value="Fib_succ_major"/>
    <property type="match status" value="1"/>
</dbReference>
<keyword evidence="4" id="KW-1185">Reference proteome</keyword>
<reference evidence="3 4" key="1">
    <citation type="submission" date="2021-01" db="EMBL/GenBank/DDBJ databases">
        <title>Carboxyliciviraga sp.nov., isolated from coastal sediments.</title>
        <authorList>
            <person name="Lu D."/>
            <person name="Zhang T."/>
        </authorList>
    </citation>
    <scope>NUCLEOTIDE SEQUENCE [LARGE SCALE GENOMIC DNA]</scope>
    <source>
        <strain evidence="3 4">N1Y132</strain>
    </source>
</reference>
<protein>
    <submittedName>
        <fullName evidence="3">T9SS type A sorting domain-containing protein</fullName>
    </submittedName>
</protein>
<proteinExistence type="predicted"/>
<evidence type="ECO:0000313" key="4">
    <source>
        <dbReference type="Proteomes" id="UP000605676"/>
    </source>
</evidence>
<evidence type="ECO:0000259" key="2">
    <source>
        <dbReference type="Pfam" id="PF18962"/>
    </source>
</evidence>
<feature type="domain" description="Fibrobacter succinogenes major paralogous" evidence="1">
    <location>
        <begin position="238"/>
        <end position="443"/>
    </location>
</feature>
<dbReference type="Pfam" id="PF09603">
    <property type="entry name" value="Fib_succ_major"/>
    <property type="match status" value="1"/>
</dbReference>
<dbReference type="NCBIfam" id="TIGR04183">
    <property type="entry name" value="Por_Secre_tail"/>
    <property type="match status" value="1"/>
</dbReference>
<evidence type="ECO:0000313" key="3">
    <source>
        <dbReference type="EMBL" id="MBK3519513.1"/>
    </source>
</evidence>